<gene>
    <name evidence="2" type="ORF">DIE28_02765</name>
</gene>
<dbReference type="EMBL" id="QFCQ01000008">
    <property type="protein sequence ID" value="RDW14444.1"/>
    <property type="molecule type" value="Genomic_DNA"/>
</dbReference>
<dbReference type="AlphaFoldDB" id="A0A3D8PEH5"/>
<sequence length="147" mass="16820">MKLYKLVYYAQAWWLAHTGSPLFEEDIKAWPWGPVVSDLYGHFRSAGRHPIQEQRATIVTKTGANWLDYTYSEPPPPAPEIMDFLKQIWEIHKPFSGVALSNATHARGEPWTIVKDLHSDDLSSKPLIPLDVIRDVFRAKIIDAKPN</sequence>
<keyword evidence="3" id="KW-1185">Reference proteome</keyword>
<proteinExistence type="predicted"/>
<dbReference type="InterPro" id="IPR025272">
    <property type="entry name" value="SocA_Panacea"/>
</dbReference>
<feature type="domain" description="Antitoxin SocA-like Panacea" evidence="1">
    <location>
        <begin position="3"/>
        <end position="111"/>
    </location>
</feature>
<dbReference type="Proteomes" id="UP000256679">
    <property type="component" value="Unassembled WGS sequence"/>
</dbReference>
<protein>
    <recommendedName>
        <fullName evidence="1">Antitoxin SocA-like Panacea domain-containing protein</fullName>
    </recommendedName>
</protein>
<organism evidence="2 3">
    <name type="scientific">Paracoccus thiocyanatus</name>
    <dbReference type="NCBI Taxonomy" id="34006"/>
    <lineage>
        <taxon>Bacteria</taxon>
        <taxon>Pseudomonadati</taxon>
        <taxon>Pseudomonadota</taxon>
        <taxon>Alphaproteobacteria</taxon>
        <taxon>Rhodobacterales</taxon>
        <taxon>Paracoccaceae</taxon>
        <taxon>Paracoccus</taxon>
    </lineage>
</organism>
<reference evidence="2 3" key="1">
    <citation type="submission" date="2018-05" db="EMBL/GenBank/DDBJ databases">
        <title>Whole genome sequencing of Paracoccus thiocyanatus SST.</title>
        <authorList>
            <person name="Ghosh W."/>
            <person name="Rameez M.J."/>
            <person name="Roy C."/>
        </authorList>
    </citation>
    <scope>NUCLEOTIDE SEQUENCE [LARGE SCALE GENOMIC DNA]</scope>
    <source>
        <strain evidence="2 3">SST</strain>
    </source>
</reference>
<accession>A0A3D8PEH5</accession>
<evidence type="ECO:0000259" key="1">
    <source>
        <dbReference type="Pfam" id="PF13274"/>
    </source>
</evidence>
<evidence type="ECO:0000313" key="3">
    <source>
        <dbReference type="Proteomes" id="UP000256679"/>
    </source>
</evidence>
<name>A0A3D8PEH5_9RHOB</name>
<comment type="caution">
    <text evidence="2">The sequence shown here is derived from an EMBL/GenBank/DDBJ whole genome shotgun (WGS) entry which is preliminary data.</text>
</comment>
<dbReference type="Pfam" id="PF13274">
    <property type="entry name" value="SocA_Panacea"/>
    <property type="match status" value="1"/>
</dbReference>
<evidence type="ECO:0000313" key="2">
    <source>
        <dbReference type="EMBL" id="RDW14444.1"/>
    </source>
</evidence>